<evidence type="ECO:0000313" key="3">
    <source>
        <dbReference type="Proteomes" id="UP001147747"/>
    </source>
</evidence>
<dbReference type="AlphaFoldDB" id="A0A9X0BF90"/>
<dbReference type="EMBL" id="JAPZBU010000001">
    <property type="protein sequence ID" value="KAJ5414950.1"/>
    <property type="molecule type" value="Genomic_DNA"/>
</dbReference>
<dbReference type="Proteomes" id="UP001147747">
    <property type="component" value="Unassembled WGS sequence"/>
</dbReference>
<feature type="region of interest" description="Disordered" evidence="1">
    <location>
        <begin position="1"/>
        <end position="54"/>
    </location>
</feature>
<sequence>MPARIRVNSQLPDPGSGRKSVPALRRTSSVSKSATPPTPPERPTPQRTTQEKFSISTTYSTITARALSFQSQFLNGVTLLQLAQYGFHYQP</sequence>
<accession>A0A9X0BF90</accession>
<organism evidence="2 3">
    <name type="scientific">Penicillium cosmopolitanum</name>
    <dbReference type="NCBI Taxonomy" id="1131564"/>
    <lineage>
        <taxon>Eukaryota</taxon>
        <taxon>Fungi</taxon>
        <taxon>Dikarya</taxon>
        <taxon>Ascomycota</taxon>
        <taxon>Pezizomycotina</taxon>
        <taxon>Eurotiomycetes</taxon>
        <taxon>Eurotiomycetidae</taxon>
        <taxon>Eurotiales</taxon>
        <taxon>Aspergillaceae</taxon>
        <taxon>Penicillium</taxon>
    </lineage>
</organism>
<evidence type="ECO:0000313" key="2">
    <source>
        <dbReference type="EMBL" id="KAJ5414950.1"/>
    </source>
</evidence>
<dbReference type="RefSeq" id="XP_056494796.1">
    <property type="nucleotide sequence ID" value="XM_056624695.1"/>
</dbReference>
<gene>
    <name evidence="2" type="ORF">N7509_000048</name>
</gene>
<dbReference type="OrthoDB" id="4369387at2759"/>
<reference evidence="2" key="1">
    <citation type="submission" date="2022-12" db="EMBL/GenBank/DDBJ databases">
        <authorList>
            <person name="Petersen C."/>
        </authorList>
    </citation>
    <scope>NUCLEOTIDE SEQUENCE</scope>
    <source>
        <strain evidence="2">IBT 29677</strain>
    </source>
</reference>
<name>A0A9X0BF90_9EURO</name>
<keyword evidence="3" id="KW-1185">Reference proteome</keyword>
<comment type="caution">
    <text evidence="2">The sequence shown here is derived from an EMBL/GenBank/DDBJ whole genome shotgun (WGS) entry which is preliminary data.</text>
</comment>
<dbReference type="GeneID" id="81363675"/>
<protein>
    <submittedName>
        <fullName evidence="2">Uncharacterized protein</fullName>
    </submittedName>
</protein>
<proteinExistence type="predicted"/>
<reference evidence="2" key="2">
    <citation type="journal article" date="2023" name="IMA Fungus">
        <title>Comparative genomic study of the Penicillium genus elucidates a diverse pangenome and 15 lateral gene transfer events.</title>
        <authorList>
            <person name="Petersen C."/>
            <person name="Sorensen T."/>
            <person name="Nielsen M.R."/>
            <person name="Sondergaard T.E."/>
            <person name="Sorensen J.L."/>
            <person name="Fitzpatrick D.A."/>
            <person name="Frisvad J.C."/>
            <person name="Nielsen K.L."/>
        </authorList>
    </citation>
    <scope>NUCLEOTIDE SEQUENCE</scope>
    <source>
        <strain evidence="2">IBT 29677</strain>
    </source>
</reference>
<evidence type="ECO:0000256" key="1">
    <source>
        <dbReference type="SAM" id="MobiDB-lite"/>
    </source>
</evidence>